<reference evidence="3" key="2">
    <citation type="submission" date="2025-08" db="UniProtKB">
        <authorList>
            <consortium name="Ensembl"/>
        </authorList>
    </citation>
    <scope>IDENTIFICATION</scope>
</reference>
<evidence type="ECO:0000313" key="3">
    <source>
        <dbReference type="Ensembl" id="ENSPMRP00000032489.1"/>
    </source>
</evidence>
<dbReference type="Ensembl" id="ENSPMRT00000034451.1">
    <property type="protein sequence ID" value="ENSPMRP00000032489.1"/>
    <property type="gene ID" value="ENSPMRG00000021047.1"/>
</dbReference>
<name>A0A670KA67_PODMU</name>
<dbReference type="AlphaFoldDB" id="A0A670KA67"/>
<keyword evidence="2" id="KW-0812">Transmembrane</keyword>
<evidence type="ECO:0000313" key="4">
    <source>
        <dbReference type="Proteomes" id="UP000472272"/>
    </source>
</evidence>
<feature type="transmembrane region" description="Helical" evidence="2">
    <location>
        <begin position="42"/>
        <end position="64"/>
    </location>
</feature>
<keyword evidence="4" id="KW-1185">Reference proteome</keyword>
<dbReference type="Proteomes" id="UP000472272">
    <property type="component" value="Chromosome 13"/>
</dbReference>
<reference evidence="3" key="3">
    <citation type="submission" date="2025-09" db="UniProtKB">
        <authorList>
            <consortium name="Ensembl"/>
        </authorList>
    </citation>
    <scope>IDENTIFICATION</scope>
</reference>
<dbReference type="OMA" id="YKHHGGW"/>
<keyword evidence="2" id="KW-1133">Transmembrane helix</keyword>
<keyword evidence="2" id="KW-0472">Membrane</keyword>
<organism evidence="3 4">
    <name type="scientific">Podarcis muralis</name>
    <name type="common">Wall lizard</name>
    <name type="synonym">Lacerta muralis</name>
    <dbReference type="NCBI Taxonomy" id="64176"/>
    <lineage>
        <taxon>Eukaryota</taxon>
        <taxon>Metazoa</taxon>
        <taxon>Chordata</taxon>
        <taxon>Craniata</taxon>
        <taxon>Vertebrata</taxon>
        <taxon>Euteleostomi</taxon>
        <taxon>Lepidosauria</taxon>
        <taxon>Squamata</taxon>
        <taxon>Bifurcata</taxon>
        <taxon>Unidentata</taxon>
        <taxon>Episquamata</taxon>
        <taxon>Laterata</taxon>
        <taxon>Lacertibaenia</taxon>
        <taxon>Lacertidae</taxon>
        <taxon>Podarcis</taxon>
    </lineage>
</organism>
<accession>A0A670KA67</accession>
<evidence type="ECO:0000256" key="2">
    <source>
        <dbReference type="SAM" id="Phobius"/>
    </source>
</evidence>
<protein>
    <submittedName>
        <fullName evidence="3">Uncharacterized protein</fullName>
    </submittedName>
</protein>
<dbReference type="GeneTree" id="ENSGT00960000190267"/>
<feature type="compositionally biased region" description="Basic and acidic residues" evidence="1">
    <location>
        <begin position="8"/>
        <end position="19"/>
    </location>
</feature>
<evidence type="ECO:0000256" key="1">
    <source>
        <dbReference type="SAM" id="MobiDB-lite"/>
    </source>
</evidence>
<feature type="region of interest" description="Disordered" evidence="1">
    <location>
        <begin position="1"/>
        <end position="32"/>
    </location>
</feature>
<sequence>MWPRHPMRREGGRWAEHKQGLKGAAPPPSPMGTQRLRRYCRLFIVAKMNLCTSLLLLCLARVSLQGGAFKPQSNGRAGPYFPSLMRGGGVGLGLGPAGAKAGKYPGYGAQGLPAGLGAQNGFGAAGPGFGNKPGKPGYRVQNGYGAGYRGLGYPRVGLPLGTGLGARGKPSKSAYIGGVGAGGYPSNGIHNGYGNGYGAGGNGYPGVGYGNGNGNGARAPYGSQLGGPAGDPAAAKYGGTGQLPYSGQPEAAGLGGDYGAGRYGAPQSPYGAQPGGSDGIGVDPAAAKYGNGNGIGYMNGRDPQANGLGAAGAYGPYSAGQTPGGYGSPLGPGQALGGYGGKESKYGMNGFLGNGYRGKKDGVPIFHNCGCSLSLLLSLLYKSELP</sequence>
<reference evidence="3 4" key="1">
    <citation type="journal article" date="2019" name="Proc. Natl. Acad. Sci. U.S.A.">
        <title>Regulatory changes in pterin and carotenoid genes underlie balanced color polymorphisms in the wall lizard.</title>
        <authorList>
            <person name="Andrade P."/>
            <person name="Pinho C."/>
            <person name="Perez I de Lanuza G."/>
            <person name="Afonso S."/>
            <person name="Brejcha J."/>
            <person name="Rubin C.J."/>
            <person name="Wallerman O."/>
            <person name="Pereira P."/>
            <person name="Sabatino S.J."/>
            <person name="Bellati A."/>
            <person name="Pellitteri-Rosa D."/>
            <person name="Bosakova Z."/>
            <person name="Bunikis I."/>
            <person name="Carretero M.A."/>
            <person name="Feiner N."/>
            <person name="Marsik P."/>
            <person name="Pauperio F."/>
            <person name="Salvi D."/>
            <person name="Soler L."/>
            <person name="While G.M."/>
            <person name="Uller T."/>
            <person name="Font E."/>
            <person name="Andersson L."/>
            <person name="Carneiro M."/>
        </authorList>
    </citation>
    <scope>NUCLEOTIDE SEQUENCE</scope>
</reference>
<proteinExistence type="predicted"/>